<feature type="compositionally biased region" description="Low complexity" evidence="2">
    <location>
        <begin position="1"/>
        <end position="18"/>
    </location>
</feature>
<evidence type="ECO:0000259" key="3">
    <source>
        <dbReference type="PROSITE" id="PS50158"/>
    </source>
</evidence>
<sequence>MVEGEAIIGEAQEGQEAVAEAEQEPAESAAMEVPVAQKESVQTEAPAEAAVEVPSKEAATTGSNRIEDIPPENIEPIGHNVEEVAPSSRVAPILRNVLGEQLVEAEAAQTQGEQGDAPAVSQGEYSEDVPMQEGVNSENVDTVQSEVITISTNQTSASKEMSQVKNAVRWFNKEMGSMKSMLSEILKAAGAQAPLPPTPTAQRSVAGPPEEGSGPAVPVRFKQYPVVEADVAPEPHVPSPILTPAPLSPPSSSTTPPAPQPFKQPQPRTLSSPTPFPSQYSSPSDSLTHIPPPPPLPEVPPASSSGASSSSGPSSSGPSDIPSVSPPSIFHPPTPPSFITIIPEGAQLLSTEVQDIKDELEVAILQSVLAVGINTHRTGSSSPPWLREVGVAERRPVRTSRDVTSGRSSRPRHRKVQYFPHRHLWIIEYSCKQAQVPAQDHGGPSTMERFKRILPPSFKGESDPLLAESWMREIEKIFRAVGCADEDKVTLATYMLQERADVWWASLLRTRFEDGAIAVAWDEFVRLIRAKFVPQHVQDRMEYEFLSLAQGSMTVLGYEARFSEVSKYAPHIVADERRKTKKFVMCLKPSLRTRLVPFDHRTLDEALSTACWQEGEMEQYLEEKKASQKRPAATFQWQDKKKTVYQTQQRSVAVGSSQVPSVRSPGVKKECPHCGKTHGGTECWMITGKCLKCGSNDHKIKDCPRLQ</sequence>
<name>A0A843XUB6_COLES</name>
<protein>
    <recommendedName>
        <fullName evidence="3">CCHC-type domain-containing protein</fullName>
    </recommendedName>
</protein>
<feature type="region of interest" description="Disordered" evidence="2">
    <location>
        <begin position="190"/>
        <end position="337"/>
    </location>
</feature>
<keyword evidence="5" id="KW-1185">Reference proteome</keyword>
<dbReference type="InterPro" id="IPR001878">
    <property type="entry name" value="Znf_CCHC"/>
</dbReference>
<feature type="region of interest" description="Disordered" evidence="2">
    <location>
        <begin position="1"/>
        <end position="76"/>
    </location>
</feature>
<comment type="caution">
    <text evidence="4">The sequence shown here is derived from an EMBL/GenBank/DDBJ whole genome shotgun (WGS) entry which is preliminary data.</text>
</comment>
<dbReference type="GO" id="GO:0008270">
    <property type="term" value="F:zinc ion binding"/>
    <property type="evidence" value="ECO:0007669"/>
    <property type="project" value="UniProtKB-KW"/>
</dbReference>
<keyword evidence="1" id="KW-0862">Zinc</keyword>
<evidence type="ECO:0000313" key="4">
    <source>
        <dbReference type="EMBL" id="MQM22733.1"/>
    </source>
</evidence>
<feature type="compositionally biased region" description="Low complexity" evidence="2">
    <location>
        <begin position="301"/>
        <end position="328"/>
    </location>
</feature>
<dbReference type="PANTHER" id="PTHR34482">
    <property type="entry name" value="DNA DAMAGE-INDUCIBLE PROTEIN 1-LIKE"/>
    <property type="match status" value="1"/>
</dbReference>
<dbReference type="Pfam" id="PF03732">
    <property type="entry name" value="Retrotrans_gag"/>
    <property type="match status" value="1"/>
</dbReference>
<feature type="compositionally biased region" description="Polar residues" evidence="2">
    <location>
        <begin position="268"/>
        <end position="282"/>
    </location>
</feature>
<keyword evidence="1" id="KW-0863">Zinc-finger</keyword>
<dbReference type="GO" id="GO:0003676">
    <property type="term" value="F:nucleic acid binding"/>
    <property type="evidence" value="ECO:0007669"/>
    <property type="project" value="InterPro"/>
</dbReference>
<dbReference type="PROSITE" id="PS50158">
    <property type="entry name" value="ZF_CCHC"/>
    <property type="match status" value="1"/>
</dbReference>
<keyword evidence="1" id="KW-0479">Metal-binding</keyword>
<gene>
    <name evidence="4" type="ORF">Taro_055790</name>
</gene>
<feature type="compositionally biased region" description="Pro residues" evidence="2">
    <location>
        <begin position="290"/>
        <end position="300"/>
    </location>
</feature>
<dbReference type="InterPro" id="IPR005162">
    <property type="entry name" value="Retrotrans_gag_dom"/>
</dbReference>
<evidence type="ECO:0000313" key="5">
    <source>
        <dbReference type="Proteomes" id="UP000652761"/>
    </source>
</evidence>
<feature type="compositionally biased region" description="Pro residues" evidence="2">
    <location>
        <begin position="235"/>
        <end position="249"/>
    </location>
</feature>
<feature type="compositionally biased region" description="Low complexity" evidence="2">
    <location>
        <begin position="44"/>
        <end position="59"/>
    </location>
</feature>
<dbReference type="EMBL" id="NMUH01013790">
    <property type="protein sequence ID" value="MQM22733.1"/>
    <property type="molecule type" value="Genomic_DNA"/>
</dbReference>
<feature type="domain" description="CCHC-type" evidence="3">
    <location>
        <begin position="689"/>
        <end position="705"/>
    </location>
</feature>
<dbReference type="OrthoDB" id="786614at2759"/>
<proteinExistence type="predicted"/>
<accession>A0A843XUB6</accession>
<organism evidence="4 5">
    <name type="scientific">Colocasia esculenta</name>
    <name type="common">Wild taro</name>
    <name type="synonym">Arum esculentum</name>
    <dbReference type="NCBI Taxonomy" id="4460"/>
    <lineage>
        <taxon>Eukaryota</taxon>
        <taxon>Viridiplantae</taxon>
        <taxon>Streptophyta</taxon>
        <taxon>Embryophyta</taxon>
        <taxon>Tracheophyta</taxon>
        <taxon>Spermatophyta</taxon>
        <taxon>Magnoliopsida</taxon>
        <taxon>Liliopsida</taxon>
        <taxon>Araceae</taxon>
        <taxon>Aroideae</taxon>
        <taxon>Colocasieae</taxon>
        <taxon>Colocasia</taxon>
    </lineage>
</organism>
<evidence type="ECO:0000256" key="1">
    <source>
        <dbReference type="PROSITE-ProRule" id="PRU00047"/>
    </source>
</evidence>
<dbReference type="PANTHER" id="PTHR34482:SF48">
    <property type="entry name" value="GAG PROTEASE POLYPROTEIN"/>
    <property type="match status" value="1"/>
</dbReference>
<dbReference type="AlphaFoldDB" id="A0A843XUB6"/>
<reference evidence="4" key="1">
    <citation type="submission" date="2017-07" db="EMBL/GenBank/DDBJ databases">
        <title>Taro Niue Genome Assembly and Annotation.</title>
        <authorList>
            <person name="Atibalentja N."/>
            <person name="Keating K."/>
            <person name="Fields C.J."/>
        </authorList>
    </citation>
    <scope>NUCLEOTIDE SEQUENCE</scope>
    <source>
        <strain evidence="4">Niue_2</strain>
        <tissue evidence="4">Leaf</tissue>
    </source>
</reference>
<evidence type="ECO:0000256" key="2">
    <source>
        <dbReference type="SAM" id="MobiDB-lite"/>
    </source>
</evidence>
<dbReference type="Proteomes" id="UP000652761">
    <property type="component" value="Unassembled WGS sequence"/>
</dbReference>